<dbReference type="Gene3D" id="3.30.200.20">
    <property type="entry name" value="Phosphorylase Kinase, domain 1"/>
    <property type="match status" value="1"/>
</dbReference>
<feature type="binding site" evidence="14">
    <location>
        <position position="122"/>
    </location>
    <ligand>
        <name>ATP</name>
        <dbReference type="ChEBI" id="CHEBI:30616"/>
    </ligand>
</feature>
<dbReference type="Pfam" id="PF00069">
    <property type="entry name" value="Pkinase"/>
    <property type="match status" value="1"/>
</dbReference>
<gene>
    <name evidence="18" type="ORF">KP509_28G067500</name>
</gene>
<dbReference type="InterPro" id="IPR017441">
    <property type="entry name" value="Protein_kinase_ATP_BS"/>
</dbReference>
<dbReference type="InterPro" id="IPR001245">
    <property type="entry name" value="Ser-Thr/Tyr_kinase_cat_dom"/>
</dbReference>
<keyword evidence="7 14" id="KW-0547">Nucleotide-binding</keyword>
<evidence type="ECO:0000256" key="3">
    <source>
        <dbReference type="ARBA" id="ARBA00022475"/>
    </source>
</evidence>
<protein>
    <recommendedName>
        <fullName evidence="2">non-specific serine/threonine protein kinase</fullName>
        <ecNumber evidence="2">2.7.11.1</ecNumber>
    </recommendedName>
</protein>
<comment type="catalytic activity">
    <reaction evidence="13">
        <text>L-seryl-[protein] + ATP = O-phospho-L-seryl-[protein] + ADP + H(+)</text>
        <dbReference type="Rhea" id="RHEA:17989"/>
        <dbReference type="Rhea" id="RHEA-COMP:9863"/>
        <dbReference type="Rhea" id="RHEA-COMP:11604"/>
        <dbReference type="ChEBI" id="CHEBI:15378"/>
        <dbReference type="ChEBI" id="CHEBI:29999"/>
        <dbReference type="ChEBI" id="CHEBI:30616"/>
        <dbReference type="ChEBI" id="CHEBI:83421"/>
        <dbReference type="ChEBI" id="CHEBI:456216"/>
        <dbReference type="EC" id="2.7.11.1"/>
    </reaction>
</comment>
<keyword evidence="3" id="KW-1003">Cell membrane</keyword>
<comment type="subcellular location">
    <subcellularLocation>
        <location evidence="1">Cell membrane</location>
        <topology evidence="1">Single-pass membrane protein</topology>
    </subcellularLocation>
</comment>
<dbReference type="InterPro" id="IPR044576">
    <property type="entry name" value="At4g25390-like"/>
</dbReference>
<keyword evidence="19" id="KW-1185">Reference proteome</keyword>
<evidence type="ECO:0000259" key="17">
    <source>
        <dbReference type="PROSITE" id="PS50011"/>
    </source>
</evidence>
<feature type="transmembrane region" description="Helical" evidence="16">
    <location>
        <begin position="31"/>
        <end position="58"/>
    </location>
</feature>
<dbReference type="PROSITE" id="PS50011">
    <property type="entry name" value="PROTEIN_KINASE_DOM"/>
    <property type="match status" value="1"/>
</dbReference>
<evidence type="ECO:0000256" key="11">
    <source>
        <dbReference type="ARBA" id="ARBA00023136"/>
    </source>
</evidence>
<dbReference type="GO" id="GO:0004674">
    <property type="term" value="F:protein serine/threonine kinase activity"/>
    <property type="evidence" value="ECO:0007669"/>
    <property type="project" value="UniProtKB-KW"/>
</dbReference>
<keyword evidence="8" id="KW-0418">Kinase</keyword>
<dbReference type="PANTHER" id="PTHR46821">
    <property type="entry name" value="OS07G0586332 PROTEIN"/>
    <property type="match status" value="1"/>
</dbReference>
<reference evidence="18" key="1">
    <citation type="submission" date="2021-08" db="EMBL/GenBank/DDBJ databases">
        <title>WGS assembly of Ceratopteris richardii.</title>
        <authorList>
            <person name="Marchant D.B."/>
            <person name="Chen G."/>
            <person name="Jenkins J."/>
            <person name="Shu S."/>
            <person name="Leebens-Mack J."/>
            <person name="Grimwood J."/>
            <person name="Schmutz J."/>
            <person name="Soltis P."/>
            <person name="Soltis D."/>
            <person name="Chen Z.-H."/>
        </authorList>
    </citation>
    <scope>NUCLEOTIDE SEQUENCE</scope>
    <source>
        <strain evidence="18">Whitten #5841</strain>
        <tissue evidence="18">Leaf</tissue>
    </source>
</reference>
<evidence type="ECO:0000256" key="6">
    <source>
        <dbReference type="ARBA" id="ARBA00022692"/>
    </source>
</evidence>
<evidence type="ECO:0000256" key="5">
    <source>
        <dbReference type="ARBA" id="ARBA00022679"/>
    </source>
</evidence>
<evidence type="ECO:0000256" key="4">
    <source>
        <dbReference type="ARBA" id="ARBA00022527"/>
    </source>
</evidence>
<evidence type="ECO:0000256" key="14">
    <source>
        <dbReference type="PROSITE-ProRule" id="PRU10141"/>
    </source>
</evidence>
<dbReference type="PROSITE" id="PS00108">
    <property type="entry name" value="PROTEIN_KINASE_ST"/>
    <property type="match status" value="1"/>
</dbReference>
<dbReference type="PROSITE" id="PS00107">
    <property type="entry name" value="PROTEIN_KINASE_ATP"/>
    <property type="match status" value="1"/>
</dbReference>
<dbReference type="SUPFAM" id="SSF56112">
    <property type="entry name" value="Protein kinase-like (PK-like)"/>
    <property type="match status" value="1"/>
</dbReference>
<evidence type="ECO:0000256" key="16">
    <source>
        <dbReference type="SAM" id="Phobius"/>
    </source>
</evidence>
<dbReference type="InterPro" id="IPR008271">
    <property type="entry name" value="Ser/Thr_kinase_AS"/>
</dbReference>
<dbReference type="GO" id="GO:0005886">
    <property type="term" value="C:plasma membrane"/>
    <property type="evidence" value="ECO:0007669"/>
    <property type="project" value="UniProtKB-SubCell"/>
</dbReference>
<dbReference type="FunFam" id="3.30.200.20:FF:000542">
    <property type="entry name" value="Receptor-like serine/threonine-protein kinase At4g25390"/>
    <property type="match status" value="1"/>
</dbReference>
<evidence type="ECO:0000256" key="1">
    <source>
        <dbReference type="ARBA" id="ARBA00004162"/>
    </source>
</evidence>
<organism evidence="18 19">
    <name type="scientific">Ceratopteris richardii</name>
    <name type="common">Triangle waterfern</name>
    <dbReference type="NCBI Taxonomy" id="49495"/>
    <lineage>
        <taxon>Eukaryota</taxon>
        <taxon>Viridiplantae</taxon>
        <taxon>Streptophyta</taxon>
        <taxon>Embryophyta</taxon>
        <taxon>Tracheophyta</taxon>
        <taxon>Polypodiopsida</taxon>
        <taxon>Polypodiidae</taxon>
        <taxon>Polypodiales</taxon>
        <taxon>Pteridineae</taxon>
        <taxon>Pteridaceae</taxon>
        <taxon>Parkerioideae</taxon>
        <taxon>Ceratopteris</taxon>
    </lineage>
</organism>
<dbReference type="OrthoDB" id="626167at2759"/>
<dbReference type="Proteomes" id="UP000825935">
    <property type="component" value="Chromosome 28"/>
</dbReference>
<keyword evidence="10 16" id="KW-1133">Transmembrane helix</keyword>
<evidence type="ECO:0000313" key="19">
    <source>
        <dbReference type="Proteomes" id="UP000825935"/>
    </source>
</evidence>
<dbReference type="Pfam" id="PF07714">
    <property type="entry name" value="PK_Tyr_Ser-Thr"/>
    <property type="match status" value="1"/>
</dbReference>
<dbReference type="EMBL" id="CM035433">
    <property type="protein sequence ID" value="KAH7294339.1"/>
    <property type="molecule type" value="Genomic_DNA"/>
</dbReference>
<keyword evidence="4" id="KW-0723">Serine/threonine-protein kinase</keyword>
<dbReference type="InterPro" id="IPR000719">
    <property type="entry name" value="Prot_kinase_dom"/>
</dbReference>
<feature type="domain" description="Protein kinase" evidence="17">
    <location>
        <begin position="93"/>
        <end position="410"/>
    </location>
</feature>
<keyword evidence="5" id="KW-0808">Transferase</keyword>
<dbReference type="PANTHER" id="PTHR46821:SF2">
    <property type="entry name" value="OS03G0251700 PROTEIN"/>
    <property type="match status" value="1"/>
</dbReference>
<evidence type="ECO:0000256" key="10">
    <source>
        <dbReference type="ARBA" id="ARBA00022989"/>
    </source>
</evidence>
<evidence type="ECO:0000313" key="18">
    <source>
        <dbReference type="EMBL" id="KAH7294338.1"/>
    </source>
</evidence>
<dbReference type="InterPro" id="IPR011009">
    <property type="entry name" value="Kinase-like_dom_sf"/>
</dbReference>
<feature type="compositionally biased region" description="Low complexity" evidence="15">
    <location>
        <begin position="814"/>
        <end position="828"/>
    </location>
</feature>
<accession>A0A8T2RFH0</accession>
<dbReference type="EC" id="2.7.11.1" evidence="2"/>
<evidence type="ECO:0000256" key="12">
    <source>
        <dbReference type="ARBA" id="ARBA00047899"/>
    </source>
</evidence>
<dbReference type="AlphaFoldDB" id="A0A8T2RFH0"/>
<evidence type="ECO:0000256" key="7">
    <source>
        <dbReference type="ARBA" id="ARBA00022741"/>
    </source>
</evidence>
<dbReference type="SMART" id="SM00220">
    <property type="entry name" value="S_TKc"/>
    <property type="match status" value="1"/>
</dbReference>
<proteinExistence type="predicted"/>
<comment type="catalytic activity">
    <reaction evidence="12">
        <text>L-threonyl-[protein] + ATP = O-phospho-L-threonyl-[protein] + ADP + H(+)</text>
        <dbReference type="Rhea" id="RHEA:46608"/>
        <dbReference type="Rhea" id="RHEA-COMP:11060"/>
        <dbReference type="Rhea" id="RHEA-COMP:11605"/>
        <dbReference type="ChEBI" id="CHEBI:15378"/>
        <dbReference type="ChEBI" id="CHEBI:30013"/>
        <dbReference type="ChEBI" id="CHEBI:30616"/>
        <dbReference type="ChEBI" id="CHEBI:61977"/>
        <dbReference type="ChEBI" id="CHEBI:456216"/>
        <dbReference type="EC" id="2.7.11.1"/>
    </reaction>
</comment>
<comment type="caution">
    <text evidence="18">The sequence shown here is derived from an EMBL/GenBank/DDBJ whole genome shotgun (WGS) entry which is preliminary data.</text>
</comment>
<dbReference type="Gene3D" id="1.10.510.10">
    <property type="entry name" value="Transferase(Phosphotransferase) domain 1"/>
    <property type="match status" value="2"/>
</dbReference>
<keyword evidence="11 16" id="KW-0472">Membrane</keyword>
<keyword evidence="9 14" id="KW-0067">ATP-binding</keyword>
<feature type="region of interest" description="Disordered" evidence="15">
    <location>
        <begin position="480"/>
        <end position="499"/>
    </location>
</feature>
<feature type="region of interest" description="Disordered" evidence="15">
    <location>
        <begin position="259"/>
        <end position="294"/>
    </location>
</feature>
<name>A0A8T2RFH0_CERRI</name>
<evidence type="ECO:0000256" key="15">
    <source>
        <dbReference type="SAM" id="MobiDB-lite"/>
    </source>
</evidence>
<dbReference type="EMBL" id="CM035433">
    <property type="protein sequence ID" value="KAH7294338.1"/>
    <property type="molecule type" value="Genomic_DNA"/>
</dbReference>
<keyword evidence="6 16" id="KW-0812">Transmembrane</keyword>
<dbReference type="OMA" id="NDSQICD"/>
<dbReference type="FunFam" id="1.10.510.10:FF:001023">
    <property type="entry name" value="Os07g0541700 protein"/>
    <property type="match status" value="1"/>
</dbReference>
<evidence type="ECO:0000256" key="13">
    <source>
        <dbReference type="ARBA" id="ARBA00048679"/>
    </source>
</evidence>
<dbReference type="GO" id="GO:0005524">
    <property type="term" value="F:ATP binding"/>
    <property type="evidence" value="ECO:0007669"/>
    <property type="project" value="UniProtKB-UniRule"/>
</dbReference>
<evidence type="ECO:0000256" key="8">
    <source>
        <dbReference type="ARBA" id="ARBA00022777"/>
    </source>
</evidence>
<sequence>MPSRPLLISSSHRPLRRILSSSSRDLERKSLVIPVIVGAVAALAVAILVFYFVFFYYWRRRKQSKRGNPEARGNPHTILRYKYRQLKRATKGFSQSRKLGKGGFGVVYRGFLSDGKEVAVKKLDHLSLQGEREFLNELFICSGLDSPYVVSLLGYCTYGKRLRLLVYECMPKRSLQEALFEKGYPEPLDWKKRFKIILDTAKALEFLHVRCNPPIIHGDVKPSNVLLDQDFSARIADFGLARFKTENFGLESARHSSVSEQVKQPETPEYTVFGPPEVVSPVTPELSRSSTTHNPFSDCSSRVVDCEFSKELQSFSKESPAALDTILSGRVYDAYSPAGNREVLTCTPGSNDDLEDLACALHSNHGIMHSGQSPDIAKRSEMPISSALLNNSKQKADESAVPDIQVHDHTSEVSFTVVSDRMAAKGNSFEEVASPNTSHLSPLKTGRTEREWKTGCENKPVAGKEYVLDWLDSELHVDGQGSPEVMRDENLGLKTGNGKSRLGMVEVHTEEIVKDKKRTRDPSRKGREWWKDEYFAELGGKAESDAVTVKKSGKHRNFESWKDYLSAEFTGFSGDLRADARSTRFSGRSCSKEWMRSSRSGDLSFYGPIERQRVPSIVSDMCSEDRRLQFSSELVNGQWSGELTKSGELVIKDASSTTSMRGTVCYVAPENGGNGILSEKSDIYSFGVLMLVILSGRRPIQVTATPMKEFERANLISWARNLSQNGKLLDLMDEKLSGDFDREEALLCITLALLCLQRVPSTRPHISEIVKILCRQMAVPNLPLELSPSPPARTPYKVSSFSPKEHSVQSRPITSSTDSTSVMTSSML</sequence>
<evidence type="ECO:0000256" key="9">
    <source>
        <dbReference type="ARBA" id="ARBA00022840"/>
    </source>
</evidence>
<feature type="region of interest" description="Disordered" evidence="15">
    <location>
        <begin position="789"/>
        <end position="828"/>
    </location>
</feature>
<evidence type="ECO:0000256" key="2">
    <source>
        <dbReference type="ARBA" id="ARBA00012513"/>
    </source>
</evidence>